<sequence length="79" mass="8803">MRTPSFIRRWRTRLSDAQTNRLRVQLAKERDRIHRLEQRLADLQAANEGAYHALSIANGNACLKAGCSLCAAARKAGIA</sequence>
<gene>
    <name evidence="2" type="ORF">ACFSL4_01525</name>
</gene>
<evidence type="ECO:0000256" key="1">
    <source>
        <dbReference type="SAM" id="Coils"/>
    </source>
</evidence>
<comment type="caution">
    <text evidence="2">The sequence shown here is derived from an EMBL/GenBank/DDBJ whole genome shotgun (WGS) entry which is preliminary data.</text>
</comment>
<protein>
    <recommendedName>
        <fullName evidence="4">Transposase</fullName>
    </recommendedName>
</protein>
<reference evidence="3" key="1">
    <citation type="journal article" date="2019" name="Int. J. Syst. Evol. Microbiol.">
        <title>The Global Catalogue of Microorganisms (GCM) 10K type strain sequencing project: providing services to taxonomists for standard genome sequencing and annotation.</title>
        <authorList>
            <consortium name="The Broad Institute Genomics Platform"/>
            <consortium name="The Broad Institute Genome Sequencing Center for Infectious Disease"/>
            <person name="Wu L."/>
            <person name="Ma J."/>
        </authorList>
    </citation>
    <scope>NUCLEOTIDE SEQUENCE [LARGE SCALE GENOMIC DNA]</scope>
    <source>
        <strain evidence="3">CGMCC 1.12470</strain>
    </source>
</reference>
<dbReference type="RefSeq" id="WP_381077307.1">
    <property type="nucleotide sequence ID" value="NZ_JBHUDX010000004.1"/>
</dbReference>
<evidence type="ECO:0000313" key="3">
    <source>
        <dbReference type="Proteomes" id="UP001597261"/>
    </source>
</evidence>
<keyword evidence="3" id="KW-1185">Reference proteome</keyword>
<dbReference type="Proteomes" id="UP001597261">
    <property type="component" value="Unassembled WGS sequence"/>
</dbReference>
<keyword evidence="1" id="KW-0175">Coiled coil</keyword>
<proteinExistence type="predicted"/>
<organism evidence="2 3">
    <name type="scientific">Streptomyces caeni</name>
    <dbReference type="NCBI Taxonomy" id="2307231"/>
    <lineage>
        <taxon>Bacteria</taxon>
        <taxon>Bacillati</taxon>
        <taxon>Actinomycetota</taxon>
        <taxon>Actinomycetes</taxon>
        <taxon>Kitasatosporales</taxon>
        <taxon>Streptomycetaceae</taxon>
        <taxon>Streptomyces</taxon>
    </lineage>
</organism>
<evidence type="ECO:0008006" key="4">
    <source>
        <dbReference type="Google" id="ProtNLM"/>
    </source>
</evidence>
<evidence type="ECO:0000313" key="2">
    <source>
        <dbReference type="EMBL" id="MFD1656946.1"/>
    </source>
</evidence>
<dbReference type="EMBL" id="JBHUDX010000004">
    <property type="protein sequence ID" value="MFD1656946.1"/>
    <property type="molecule type" value="Genomic_DNA"/>
</dbReference>
<accession>A0ABW4IK85</accession>
<feature type="coiled-coil region" evidence="1">
    <location>
        <begin position="19"/>
        <end position="53"/>
    </location>
</feature>
<name>A0ABW4IK85_9ACTN</name>